<dbReference type="Proteomes" id="UP000005233">
    <property type="component" value="Chromosome"/>
</dbReference>
<dbReference type="GO" id="GO:0032259">
    <property type="term" value="P:methylation"/>
    <property type="evidence" value="ECO:0007669"/>
    <property type="project" value="UniProtKB-KW"/>
</dbReference>
<dbReference type="GO" id="GO:0008168">
    <property type="term" value="F:methyltransferase activity"/>
    <property type="evidence" value="ECO:0007669"/>
    <property type="project" value="UniProtKB-KW"/>
</dbReference>
<keyword evidence="2" id="KW-0489">Methyltransferase</keyword>
<proteinExistence type="predicted"/>
<evidence type="ECO:0000259" key="1">
    <source>
        <dbReference type="Pfam" id="PF13847"/>
    </source>
</evidence>
<dbReference type="STRING" id="1041930.Mtc_1810"/>
<gene>
    <name evidence="2" type="ordered locus">Mtc_1810</name>
</gene>
<dbReference type="KEGG" id="mez:Mtc_1810"/>
<reference evidence="2 3" key="1">
    <citation type="journal article" date="2012" name="J. Bacteriol.">
        <title>Complete genome sequence of a thermophilic methanogen, Methanocella conradii HZ254, isolated from Chinese rice field soil.</title>
        <authorList>
            <person name="Lu Z."/>
            <person name="Lu Y."/>
        </authorList>
    </citation>
    <scope>NUCLEOTIDE SEQUENCE [LARGE SCALE GENOMIC DNA]</scope>
    <source>
        <strain evidence="3">DSM 24694 / JCM 17849 / CGMCC 1.5162 / HZ254</strain>
    </source>
</reference>
<name>H8IAP8_METCZ</name>
<dbReference type="SMR" id="H8IAP8"/>
<dbReference type="Gene3D" id="3.40.50.150">
    <property type="entry name" value="Vaccinia Virus protein VP39"/>
    <property type="match status" value="1"/>
</dbReference>
<keyword evidence="2" id="KW-0830">Ubiquinone</keyword>
<accession>H8IAP8</accession>
<dbReference type="HOGENOM" id="CLU_060275_0_0_2"/>
<dbReference type="EMBL" id="CP003243">
    <property type="protein sequence ID" value="AFD00553.1"/>
    <property type="molecule type" value="Genomic_DNA"/>
</dbReference>
<keyword evidence="2" id="KW-0808">Transferase</keyword>
<dbReference type="Pfam" id="PF13847">
    <property type="entry name" value="Methyltransf_31"/>
    <property type="match status" value="1"/>
</dbReference>
<dbReference type="PANTHER" id="PTHR43667:SF2">
    <property type="entry name" value="FATTY ACID C-METHYL TRANSFERASE"/>
    <property type="match status" value="1"/>
</dbReference>
<keyword evidence="3" id="KW-1185">Reference proteome</keyword>
<organism evidence="2 3">
    <name type="scientific">Methanocella conradii (strain DSM 24694 / JCM 17849 / CGMCC 1.5162 / HZ254)</name>
    <dbReference type="NCBI Taxonomy" id="1041930"/>
    <lineage>
        <taxon>Archaea</taxon>
        <taxon>Methanobacteriati</taxon>
        <taxon>Methanobacteriota</taxon>
        <taxon>Stenosarchaea group</taxon>
        <taxon>Methanomicrobia</taxon>
        <taxon>Methanocellales</taxon>
        <taxon>Methanocellaceae</taxon>
        <taxon>Methanocella</taxon>
    </lineage>
</organism>
<dbReference type="CDD" id="cd02440">
    <property type="entry name" value="AdoMet_MTases"/>
    <property type="match status" value="1"/>
</dbReference>
<dbReference type="PANTHER" id="PTHR43667">
    <property type="entry name" value="CYCLOPROPANE-FATTY-ACYL-PHOSPHOLIPID SYNTHASE"/>
    <property type="match status" value="1"/>
</dbReference>
<feature type="domain" description="Methyltransferase" evidence="1">
    <location>
        <begin position="80"/>
        <end position="168"/>
    </location>
</feature>
<evidence type="ECO:0000313" key="2">
    <source>
        <dbReference type="EMBL" id="AFD00553.1"/>
    </source>
</evidence>
<dbReference type="InterPro" id="IPR050723">
    <property type="entry name" value="CFA/CMAS"/>
</dbReference>
<protein>
    <submittedName>
        <fullName evidence="2">Methylase involved in ubiquinone/menaquinone biosynthesis</fullName>
    </submittedName>
</protein>
<sequence length="290" mass="33460">MPPAKGGTFFGVLNMRGIDWEKEWAIARLKLPHNAQKINDERWERYWDNASGDYRRQTGINIGLCKDIIRYLMHDEKLRRGDTVLDIGCGPGTYTLLFAEVAKMVSGLDMSAEMLDRLRLNAEQKGVTNILAIRSKWADYIPDERYDLVFSAFCPGVNDPMALQKMEKCSRRSCCYVSIGDGKSPQPLYQLWEKLTGDHFSNEGYDVIYPLNVLLESNRNANVRYFTANIDVSMPSSKVVDNYITYFGMFMDIDDKKKRIINEFVSERSERDIYRIKSTRIIGIVSWNVL</sequence>
<dbReference type="InterPro" id="IPR029063">
    <property type="entry name" value="SAM-dependent_MTases_sf"/>
</dbReference>
<evidence type="ECO:0000313" key="3">
    <source>
        <dbReference type="Proteomes" id="UP000005233"/>
    </source>
</evidence>
<dbReference type="eggNOG" id="arCOG01633">
    <property type="taxonomic scope" value="Archaea"/>
</dbReference>
<dbReference type="AlphaFoldDB" id="H8IAP8"/>
<dbReference type="SUPFAM" id="SSF53335">
    <property type="entry name" value="S-adenosyl-L-methionine-dependent methyltransferases"/>
    <property type="match status" value="1"/>
</dbReference>
<dbReference type="InterPro" id="IPR025714">
    <property type="entry name" value="Methyltranfer_dom"/>
</dbReference>